<reference evidence="2 3" key="1">
    <citation type="journal article" date="2021" name="Elife">
        <title>Chloroplast acquisition without the gene transfer in kleptoplastic sea slugs, Plakobranchus ocellatus.</title>
        <authorList>
            <person name="Maeda T."/>
            <person name="Takahashi S."/>
            <person name="Yoshida T."/>
            <person name="Shimamura S."/>
            <person name="Takaki Y."/>
            <person name="Nagai Y."/>
            <person name="Toyoda A."/>
            <person name="Suzuki Y."/>
            <person name="Arimoto A."/>
            <person name="Ishii H."/>
            <person name="Satoh N."/>
            <person name="Nishiyama T."/>
            <person name="Hasebe M."/>
            <person name="Maruyama T."/>
            <person name="Minagawa J."/>
            <person name="Obokata J."/>
            <person name="Shigenobu S."/>
        </authorList>
    </citation>
    <scope>NUCLEOTIDE SEQUENCE [LARGE SCALE GENOMIC DNA]</scope>
</reference>
<evidence type="ECO:0000256" key="1">
    <source>
        <dbReference type="SAM" id="SignalP"/>
    </source>
</evidence>
<dbReference type="AlphaFoldDB" id="A0AAV4JJE4"/>
<evidence type="ECO:0000313" key="3">
    <source>
        <dbReference type="Proteomes" id="UP000762676"/>
    </source>
</evidence>
<name>A0AAV4JJE4_9GAST</name>
<proteinExistence type="predicted"/>
<dbReference type="Proteomes" id="UP000762676">
    <property type="component" value="Unassembled WGS sequence"/>
</dbReference>
<feature type="signal peptide" evidence="1">
    <location>
        <begin position="1"/>
        <end position="21"/>
    </location>
</feature>
<gene>
    <name evidence="2" type="ORF">ElyMa_005094000</name>
</gene>
<comment type="caution">
    <text evidence="2">The sequence shown here is derived from an EMBL/GenBank/DDBJ whole genome shotgun (WGS) entry which is preliminary data.</text>
</comment>
<dbReference type="EMBL" id="BMAT01010182">
    <property type="protein sequence ID" value="GFS21860.1"/>
    <property type="molecule type" value="Genomic_DNA"/>
</dbReference>
<organism evidence="2 3">
    <name type="scientific">Elysia marginata</name>
    <dbReference type="NCBI Taxonomy" id="1093978"/>
    <lineage>
        <taxon>Eukaryota</taxon>
        <taxon>Metazoa</taxon>
        <taxon>Spiralia</taxon>
        <taxon>Lophotrochozoa</taxon>
        <taxon>Mollusca</taxon>
        <taxon>Gastropoda</taxon>
        <taxon>Heterobranchia</taxon>
        <taxon>Euthyneura</taxon>
        <taxon>Panpulmonata</taxon>
        <taxon>Sacoglossa</taxon>
        <taxon>Placobranchoidea</taxon>
        <taxon>Plakobranchidae</taxon>
        <taxon>Elysia</taxon>
    </lineage>
</organism>
<keyword evidence="1" id="KW-0732">Signal</keyword>
<sequence>MYKSVLLQLTLVALTLSMIGGTPLKQQIQKRFILDSAADAFKTLGDQVGKAVDGVTDYFSDSDEDQASGDAMALGQEMIDRGKTLLQLAANLSQRAYDEVRDPENKKIIKAAIDRMTNTANDVVNAGKTVVQNKGKITAAIQQSLQNLKSVAKDSIAPLQDSLNLTKDSIKKAGPALVAAGISAKDSAVALGAALKEMVETSDLIAKANRHLDAVGRNLWGFGKGLYNAGRNIGISIGDAAKTVAKASGLWGQGNSE</sequence>
<accession>A0AAV4JJE4</accession>
<feature type="chain" id="PRO_5043495376" evidence="1">
    <location>
        <begin position="22"/>
        <end position="257"/>
    </location>
</feature>
<keyword evidence="3" id="KW-1185">Reference proteome</keyword>
<protein>
    <submittedName>
        <fullName evidence="2">Uncharacterized protein</fullName>
    </submittedName>
</protein>
<evidence type="ECO:0000313" key="2">
    <source>
        <dbReference type="EMBL" id="GFS21860.1"/>
    </source>
</evidence>